<organism evidence="2 3">
    <name type="scientific">Enterococcus faecalis TX4248</name>
    <dbReference type="NCBI Taxonomy" id="749495"/>
    <lineage>
        <taxon>Bacteria</taxon>
        <taxon>Bacillati</taxon>
        <taxon>Bacillota</taxon>
        <taxon>Bacilli</taxon>
        <taxon>Lactobacillales</taxon>
        <taxon>Enterococcaceae</taxon>
        <taxon>Enterococcus</taxon>
    </lineage>
</organism>
<dbReference type="AlphaFoldDB" id="A0A125W6U9"/>
<feature type="chain" id="PRO_5039033042" description="Serine aminopeptidase S33 domain-containing protein" evidence="1">
    <location>
        <begin position="31"/>
        <end position="295"/>
    </location>
</feature>
<evidence type="ECO:0008006" key="4">
    <source>
        <dbReference type="Google" id="ProtNLM"/>
    </source>
</evidence>
<proteinExistence type="predicted"/>
<dbReference type="Gene3D" id="3.40.50.1820">
    <property type="entry name" value="alpha/beta hydrolase"/>
    <property type="match status" value="1"/>
</dbReference>
<accession>A0A125W6U9</accession>
<dbReference type="PROSITE" id="PS51257">
    <property type="entry name" value="PROKAR_LIPOPROTEIN"/>
    <property type="match status" value="1"/>
</dbReference>
<gene>
    <name evidence="2" type="ORF">HMPREF9498_01373</name>
</gene>
<dbReference type="InterPro" id="IPR029058">
    <property type="entry name" value="AB_hydrolase_fold"/>
</dbReference>
<dbReference type="SUPFAM" id="SSF53474">
    <property type="entry name" value="alpha/beta-Hydrolases"/>
    <property type="match status" value="1"/>
</dbReference>
<evidence type="ECO:0000313" key="3">
    <source>
        <dbReference type="Proteomes" id="UP000004846"/>
    </source>
</evidence>
<dbReference type="EMBL" id="AEBR01000039">
    <property type="protein sequence ID" value="EFM83023.1"/>
    <property type="molecule type" value="Genomic_DNA"/>
</dbReference>
<name>A0A125W6U9_ENTFL</name>
<sequence>MKKMKHAQKYRYFSLLMGLVLLLSACQIGATTKNDNQAATKEATVELNRTTTPTLFFHGYAGTKNSFGSLLHRLEKQGATTQELVLLVKPDGIVVKERGALSGKATNPSVQVLFEDNKNNEWNQTEWIKNTLLYLQKNYQVNKANIVGHSMGGVSGLRYLGTYGQDASLPKIEKFVSIGAPFNDFIDTSQQQTIETELENGPTEKSSRYLDYQEMINVVPEKLPILLIGGQLSPTDLSDGTVPLSSALAVNALLRQRGTQVTSQIIKGENAQHSQLHENPEVDQLLIEFLWPSKK</sequence>
<dbReference type="InterPro" id="IPR010315">
    <property type="entry name" value="DUF915_hydro-like"/>
</dbReference>
<comment type="caution">
    <text evidence="2">The sequence shown here is derived from an EMBL/GenBank/DDBJ whole genome shotgun (WGS) entry which is preliminary data.</text>
</comment>
<protein>
    <recommendedName>
        <fullName evidence="4">Serine aminopeptidase S33 domain-containing protein</fullName>
    </recommendedName>
</protein>
<dbReference type="RefSeq" id="WP_002372310.1">
    <property type="nucleotide sequence ID" value="NZ_GL454440.1"/>
</dbReference>
<dbReference type="HOGENOM" id="CLU_077377_0_0_9"/>
<evidence type="ECO:0000256" key="1">
    <source>
        <dbReference type="SAM" id="SignalP"/>
    </source>
</evidence>
<dbReference type="Pfam" id="PF06028">
    <property type="entry name" value="DUF915"/>
    <property type="match status" value="1"/>
</dbReference>
<feature type="signal peptide" evidence="1">
    <location>
        <begin position="1"/>
        <end position="30"/>
    </location>
</feature>
<evidence type="ECO:0000313" key="2">
    <source>
        <dbReference type="EMBL" id="EFM83023.1"/>
    </source>
</evidence>
<dbReference type="Proteomes" id="UP000004846">
    <property type="component" value="Unassembled WGS sequence"/>
</dbReference>
<keyword evidence="1" id="KW-0732">Signal</keyword>
<reference evidence="3" key="1">
    <citation type="submission" date="2010-07" db="EMBL/GenBank/DDBJ databases">
        <authorList>
            <person name="Weinstock G."/>
            <person name="Sodergren E."/>
            <person name="Clifton S."/>
            <person name="Fulton L."/>
            <person name="Fulton B."/>
            <person name="Courtney L."/>
            <person name="Fronick C."/>
            <person name="Harrison M."/>
            <person name="Strong C."/>
            <person name="Farmer C."/>
            <person name="Delahaunty K."/>
            <person name="Markovic C."/>
            <person name="Hall O."/>
            <person name="Minx P."/>
            <person name="Tomlinson C."/>
            <person name="Mitreva M."/>
            <person name="Hou S."/>
            <person name="Chen J."/>
            <person name="Wollam A."/>
            <person name="Pepin K.H."/>
            <person name="Johnson M."/>
            <person name="Bhonagiri V."/>
            <person name="Zhang X."/>
            <person name="Suruliraj S."/>
            <person name="Warren W."/>
            <person name="Chinwalla A."/>
            <person name="Mardis E.R."/>
            <person name="Wilson R.K."/>
        </authorList>
    </citation>
    <scope>NUCLEOTIDE SEQUENCE [LARGE SCALE GENOMIC DNA]</scope>
    <source>
        <strain evidence="3">TX4248</strain>
    </source>
</reference>